<evidence type="ECO:0000259" key="3">
    <source>
        <dbReference type="Pfam" id="PF02371"/>
    </source>
</evidence>
<dbReference type="RefSeq" id="WP_346115983.1">
    <property type="nucleotide sequence ID" value="NZ_BAABGU010000002.1"/>
</dbReference>
<dbReference type="EMBL" id="BAABGU010000002">
    <property type="protein sequence ID" value="GAA4562567.1"/>
    <property type="molecule type" value="Genomic_DNA"/>
</dbReference>
<dbReference type="InterPro" id="IPR003346">
    <property type="entry name" value="Transposase_20"/>
</dbReference>
<dbReference type="PANTHER" id="PTHR33055:SF16">
    <property type="entry name" value="TRANSPOSASE FOR INSERTION SEQUENCE ELEMENT IS1547"/>
    <property type="match status" value="1"/>
</dbReference>
<dbReference type="Pfam" id="PF01548">
    <property type="entry name" value="DEDD_Tnp_IS110"/>
    <property type="match status" value="1"/>
</dbReference>
<gene>
    <name evidence="4" type="ORF">GCM10023176_04390</name>
</gene>
<organism evidence="4 5">
    <name type="scientific">Micromonospora coerulea</name>
    <dbReference type="NCBI Taxonomy" id="47856"/>
    <lineage>
        <taxon>Bacteria</taxon>
        <taxon>Bacillati</taxon>
        <taxon>Actinomycetota</taxon>
        <taxon>Actinomycetes</taxon>
        <taxon>Micromonosporales</taxon>
        <taxon>Micromonosporaceae</taxon>
        <taxon>Micromonospora</taxon>
    </lineage>
</organism>
<protein>
    <submittedName>
        <fullName evidence="4">IS110 family transposase</fullName>
    </submittedName>
</protein>
<evidence type="ECO:0000313" key="4">
    <source>
        <dbReference type="EMBL" id="GAA4562567.1"/>
    </source>
</evidence>
<feature type="domain" description="Transposase IS116/IS110/IS902 C-terminal" evidence="3">
    <location>
        <begin position="224"/>
        <end position="306"/>
    </location>
</feature>
<dbReference type="InterPro" id="IPR047650">
    <property type="entry name" value="Transpos_IS110"/>
</dbReference>
<sequence length="387" mass="42094">MGQVIIGMDPHKRSATIEIINDREKVLAQGRFGTDRDGYRAMLKLGRQHKARVWAVEGCNGIGRHIAQRLVADGETVVDVPAKLSARARVFDTGQGRKTDPVDAHSVAVAALRSKGLRQVAVDDVTVALRLLADRRDGLGHARTDLLNRIHKLLLELLPGGAKKFLSAPQARALLNMIRPRDLVGRIRRRLASELIAELVQVDKKIKAADKELTELVATTGSSLQDLHGIGPSGAARLIGDVADISRFATRGHFASWNGTAPLDASSGDQQRHRLSRAGNRRINRALHIMAVVQLRHDTEGRAYYRRKLATGKTPMEAMRALKRRLSDIVYKQMIKDAKKAGTGPGGHVGATLQSSAADPNPMIDTSEQSLPGPAEPQPRTPLRAGL</sequence>
<feature type="domain" description="Transposase IS110-like N-terminal" evidence="2">
    <location>
        <begin position="6"/>
        <end position="159"/>
    </location>
</feature>
<evidence type="ECO:0000259" key="2">
    <source>
        <dbReference type="Pfam" id="PF01548"/>
    </source>
</evidence>
<dbReference type="PANTHER" id="PTHR33055">
    <property type="entry name" value="TRANSPOSASE FOR INSERTION SEQUENCE ELEMENT IS1111A"/>
    <property type="match status" value="1"/>
</dbReference>
<feature type="compositionally biased region" description="Polar residues" evidence="1">
    <location>
        <begin position="352"/>
        <end position="370"/>
    </location>
</feature>
<proteinExistence type="predicted"/>
<name>A0ABP8S6P5_9ACTN</name>
<dbReference type="Proteomes" id="UP001500307">
    <property type="component" value="Unassembled WGS sequence"/>
</dbReference>
<dbReference type="InterPro" id="IPR002525">
    <property type="entry name" value="Transp_IS110-like_N"/>
</dbReference>
<feature type="region of interest" description="Disordered" evidence="1">
    <location>
        <begin position="339"/>
        <end position="387"/>
    </location>
</feature>
<dbReference type="NCBIfam" id="NF033542">
    <property type="entry name" value="transpos_IS110"/>
    <property type="match status" value="1"/>
</dbReference>
<accession>A0ABP8S6P5</accession>
<reference evidence="5" key="1">
    <citation type="journal article" date="2019" name="Int. J. Syst. Evol. Microbiol.">
        <title>The Global Catalogue of Microorganisms (GCM) 10K type strain sequencing project: providing services to taxonomists for standard genome sequencing and annotation.</title>
        <authorList>
            <consortium name="The Broad Institute Genomics Platform"/>
            <consortium name="The Broad Institute Genome Sequencing Center for Infectious Disease"/>
            <person name="Wu L."/>
            <person name="Ma J."/>
        </authorList>
    </citation>
    <scope>NUCLEOTIDE SEQUENCE [LARGE SCALE GENOMIC DNA]</scope>
    <source>
        <strain evidence="5">JCM 3175</strain>
    </source>
</reference>
<dbReference type="Pfam" id="PF02371">
    <property type="entry name" value="Transposase_20"/>
    <property type="match status" value="1"/>
</dbReference>
<keyword evidence="5" id="KW-1185">Reference proteome</keyword>
<comment type="caution">
    <text evidence="4">The sequence shown here is derived from an EMBL/GenBank/DDBJ whole genome shotgun (WGS) entry which is preliminary data.</text>
</comment>
<evidence type="ECO:0000313" key="5">
    <source>
        <dbReference type="Proteomes" id="UP001500307"/>
    </source>
</evidence>
<evidence type="ECO:0000256" key="1">
    <source>
        <dbReference type="SAM" id="MobiDB-lite"/>
    </source>
</evidence>